<dbReference type="AlphaFoldDB" id="A0AAV9IJM6"/>
<dbReference type="Gene3D" id="1.10.1390.10">
    <property type="match status" value="1"/>
</dbReference>
<proteinExistence type="inferred from homology"/>
<dbReference type="PANTHER" id="PTHR11469:SF1">
    <property type="entry name" value="GLUCOSE-6-PHOSPHATE ISOMERASE"/>
    <property type="match status" value="1"/>
</dbReference>
<keyword evidence="7 9" id="KW-0413">Isomerase</keyword>
<evidence type="ECO:0000256" key="2">
    <source>
        <dbReference type="ARBA" id="ARBA00006604"/>
    </source>
</evidence>
<dbReference type="CDD" id="cd05015">
    <property type="entry name" value="SIS_PGI_1"/>
    <property type="match status" value="1"/>
</dbReference>
<accession>A0AAV9IJM6</accession>
<sequence length="551" mass="62629">MTDKHIWDTLTNLASKVQQLHLKDLISEPGREQYCLVEKDGIVLDLSRQKVDKEVLKYLFELASEKKLLQRIESMFQGQKVNETEGRAALHIALRANRNENIQVDGVNVVNEVYAVLDKISQFVSRVRQGTFRGYTGKLIKNFISIGIGGSYLGPEFVYEALCSDPEARKATDGYSLRFLSNVDPVNYFQVIQDWNPEETLAIIVSKSFTTPETMRNARNIRQWFSSALSDRCIAHHMVAVSTNLDAVRDFGIDPENTFGFWDWVGGRYSVCSAVGMLPLSLYFGFDIMREFLDGARDMDQHFLRTPMEQNIPILMGLVGVWNRTFLGYPVRALLPYSQALSRFPAHIQQVDMESNGKSVDRYGNMVSYPTGPIDFGEPGTNGQHSFYQLLHQGKTIVPADFIGYIHSHHDISTDETSAHDELMCNFFAQPDALAYGKSEEQCRKEGIPEHLIPHRIFLGNRPSTVLLLTKLNAFALGQLLAIFEHRTVVEGFLWDINSFDQWGVELGKVLAKDIRQQMIQYRKSDRQSNIVLSNPCTAKLLKKYLDKVSH</sequence>
<name>A0AAV9IJM6_9RHOD</name>
<dbReference type="Pfam" id="PF00342">
    <property type="entry name" value="PGI"/>
    <property type="match status" value="1"/>
</dbReference>
<dbReference type="SUPFAM" id="SSF53697">
    <property type="entry name" value="SIS domain"/>
    <property type="match status" value="1"/>
</dbReference>
<dbReference type="GO" id="GO:0006096">
    <property type="term" value="P:glycolytic process"/>
    <property type="evidence" value="ECO:0007669"/>
    <property type="project" value="UniProtKB-KW"/>
</dbReference>
<dbReference type="GO" id="GO:0004347">
    <property type="term" value="F:glucose-6-phosphate isomerase activity"/>
    <property type="evidence" value="ECO:0007669"/>
    <property type="project" value="UniProtKB-EC"/>
</dbReference>
<evidence type="ECO:0000256" key="8">
    <source>
        <dbReference type="ARBA" id="ARBA00029321"/>
    </source>
</evidence>
<organism evidence="10 11">
    <name type="scientific">Galdieria yellowstonensis</name>
    <dbReference type="NCBI Taxonomy" id="3028027"/>
    <lineage>
        <taxon>Eukaryota</taxon>
        <taxon>Rhodophyta</taxon>
        <taxon>Bangiophyceae</taxon>
        <taxon>Galdieriales</taxon>
        <taxon>Galdieriaceae</taxon>
        <taxon>Galdieria</taxon>
    </lineage>
</organism>
<evidence type="ECO:0000313" key="10">
    <source>
        <dbReference type="EMBL" id="KAK4527401.1"/>
    </source>
</evidence>
<dbReference type="GO" id="GO:0097367">
    <property type="term" value="F:carbohydrate derivative binding"/>
    <property type="evidence" value="ECO:0007669"/>
    <property type="project" value="InterPro"/>
</dbReference>
<comment type="pathway">
    <text evidence="1 9">Carbohydrate degradation; glycolysis; D-glyceraldehyde 3-phosphate and glycerone phosphate from D-glucose: step 2/4.</text>
</comment>
<evidence type="ECO:0000313" key="11">
    <source>
        <dbReference type="Proteomes" id="UP001300502"/>
    </source>
</evidence>
<keyword evidence="5" id="KW-0963">Cytoplasm</keyword>
<dbReference type="InterPro" id="IPR001672">
    <property type="entry name" value="G6P_Isomerase"/>
</dbReference>
<dbReference type="PRINTS" id="PR00662">
    <property type="entry name" value="G6PISOMERASE"/>
</dbReference>
<dbReference type="InterPro" id="IPR023096">
    <property type="entry name" value="G6P_Isomerase_C"/>
</dbReference>
<dbReference type="GO" id="GO:0048029">
    <property type="term" value="F:monosaccharide binding"/>
    <property type="evidence" value="ECO:0007669"/>
    <property type="project" value="TreeGrafter"/>
</dbReference>
<comment type="caution">
    <text evidence="10">The sequence shown here is derived from an EMBL/GenBank/DDBJ whole genome shotgun (WGS) entry which is preliminary data.</text>
</comment>
<keyword evidence="11" id="KW-1185">Reference proteome</keyword>
<dbReference type="PROSITE" id="PS51463">
    <property type="entry name" value="P_GLUCOSE_ISOMERASE_3"/>
    <property type="match status" value="1"/>
</dbReference>
<comment type="similarity">
    <text evidence="2 9">Belongs to the GPI family.</text>
</comment>
<evidence type="ECO:0000256" key="3">
    <source>
        <dbReference type="ARBA" id="ARBA00011952"/>
    </source>
</evidence>
<evidence type="ECO:0000256" key="5">
    <source>
        <dbReference type="ARBA" id="ARBA00022490"/>
    </source>
</evidence>
<evidence type="ECO:0000256" key="7">
    <source>
        <dbReference type="ARBA" id="ARBA00023235"/>
    </source>
</evidence>
<protein>
    <recommendedName>
        <fullName evidence="3 9">Glucose-6-phosphate isomerase</fullName>
        <ecNumber evidence="3 9">5.3.1.9</ecNumber>
    </recommendedName>
</protein>
<dbReference type="HAMAP" id="MF_00473">
    <property type="entry name" value="G6P_isomerase"/>
    <property type="match status" value="1"/>
</dbReference>
<dbReference type="InterPro" id="IPR035482">
    <property type="entry name" value="SIS_PGI_2"/>
</dbReference>
<evidence type="ECO:0000256" key="6">
    <source>
        <dbReference type="ARBA" id="ARBA00023152"/>
    </source>
</evidence>
<dbReference type="Proteomes" id="UP001300502">
    <property type="component" value="Unassembled WGS sequence"/>
</dbReference>
<dbReference type="GO" id="GO:0005829">
    <property type="term" value="C:cytosol"/>
    <property type="evidence" value="ECO:0007669"/>
    <property type="project" value="TreeGrafter"/>
</dbReference>
<dbReference type="PROSITE" id="PS00765">
    <property type="entry name" value="P_GLUCOSE_ISOMERASE_1"/>
    <property type="match status" value="1"/>
</dbReference>
<dbReference type="PANTHER" id="PTHR11469">
    <property type="entry name" value="GLUCOSE-6-PHOSPHATE ISOMERASE"/>
    <property type="match status" value="1"/>
</dbReference>
<keyword evidence="4 9" id="KW-0312">Gluconeogenesis</keyword>
<dbReference type="InterPro" id="IPR035476">
    <property type="entry name" value="SIS_PGI_1"/>
</dbReference>
<reference evidence="10 11" key="1">
    <citation type="submission" date="2022-07" db="EMBL/GenBank/DDBJ databases">
        <title>Genome-wide signatures of adaptation to extreme environments.</title>
        <authorList>
            <person name="Cho C.H."/>
            <person name="Yoon H.S."/>
        </authorList>
    </citation>
    <scope>NUCLEOTIDE SEQUENCE [LARGE SCALE GENOMIC DNA]</scope>
    <source>
        <strain evidence="10 11">108.79 E11</strain>
    </source>
</reference>
<dbReference type="PROSITE" id="PS00174">
    <property type="entry name" value="P_GLUCOSE_ISOMERASE_2"/>
    <property type="match status" value="1"/>
</dbReference>
<gene>
    <name evidence="10" type="ORF">GAYE_SCF39G5323</name>
</gene>
<dbReference type="FunFam" id="3.40.50.10490:FF:000018">
    <property type="entry name" value="Glucose-6-phosphate isomerase"/>
    <property type="match status" value="1"/>
</dbReference>
<dbReference type="InterPro" id="IPR046348">
    <property type="entry name" value="SIS_dom_sf"/>
</dbReference>
<dbReference type="InterPro" id="IPR018189">
    <property type="entry name" value="Phosphoglucose_isomerase_CS"/>
</dbReference>
<keyword evidence="6 9" id="KW-0324">Glycolysis</keyword>
<dbReference type="CDD" id="cd05016">
    <property type="entry name" value="SIS_PGI_2"/>
    <property type="match status" value="1"/>
</dbReference>
<dbReference type="EMBL" id="JANCYU010000051">
    <property type="protein sequence ID" value="KAK4527401.1"/>
    <property type="molecule type" value="Genomic_DNA"/>
</dbReference>
<evidence type="ECO:0000256" key="9">
    <source>
        <dbReference type="RuleBase" id="RU000612"/>
    </source>
</evidence>
<dbReference type="NCBIfam" id="NF001211">
    <property type="entry name" value="PRK00179.1"/>
    <property type="match status" value="1"/>
</dbReference>
<comment type="catalytic activity">
    <reaction evidence="8 9">
        <text>alpha-D-glucose 6-phosphate = beta-D-fructose 6-phosphate</text>
        <dbReference type="Rhea" id="RHEA:11816"/>
        <dbReference type="ChEBI" id="CHEBI:57634"/>
        <dbReference type="ChEBI" id="CHEBI:58225"/>
        <dbReference type="EC" id="5.3.1.9"/>
    </reaction>
</comment>
<evidence type="ECO:0000256" key="1">
    <source>
        <dbReference type="ARBA" id="ARBA00004926"/>
    </source>
</evidence>
<dbReference type="GO" id="GO:0006094">
    <property type="term" value="P:gluconeogenesis"/>
    <property type="evidence" value="ECO:0007669"/>
    <property type="project" value="UniProtKB-KW"/>
</dbReference>
<evidence type="ECO:0000256" key="4">
    <source>
        <dbReference type="ARBA" id="ARBA00022432"/>
    </source>
</evidence>
<dbReference type="GO" id="GO:0051156">
    <property type="term" value="P:glucose 6-phosphate metabolic process"/>
    <property type="evidence" value="ECO:0007669"/>
    <property type="project" value="TreeGrafter"/>
</dbReference>
<dbReference type="EC" id="5.3.1.9" evidence="3 9"/>
<dbReference type="Gene3D" id="3.40.50.10490">
    <property type="entry name" value="Glucose-6-phosphate isomerase like protein, domain 1"/>
    <property type="match status" value="2"/>
</dbReference>